<dbReference type="AlphaFoldDB" id="A0A376EGU3"/>
<name>A0A376EGU3_CHRCU</name>
<accession>A0A376EGU3</accession>
<sequence>MKRFLYALVVVVSMQQIAAQELYMPRNIKKAFEKGTRDISGAPGKNYWQNKGIYNVEVKVDAATKTVSGKETIVYSNNSPDELHELAIRFVNNLHKPQSPRSGLVSKDFLSSGLHIRSFIVNGEKYAVNSDDWGTVEKVKLNKALKAGAKAEVKIEWEYPLSVQSGREGQIDPETFYVAYSFPRISVYDDYNGWDMLPHSDRQEFYNDFNDYNFTISAPKNFVVWATGDFLNPDAVLQPEYLKRYKASLKSDKVMHIASEQEMRSGKVTKQNKWNVWKFKASHITDFCFALSNHYVWDGASVQLKTKRASVQSAYKTGAKDFEQYVDWMRYNLDWFSKKWPGVEYPYNVMTAIQGYADMEYPMMINDTSIPDDLRDARLTADHEIAHTYFPFYMGINETRYAFMDEGWATTLEYLIGIDENGETAAKEFYKNFRVKSGLKIPLLNRISP</sequence>
<dbReference type="STRING" id="297244.SAMN05421639_10394"/>
<protein>
    <recommendedName>
        <fullName evidence="3">Peptidase M1 membrane alanine aminopeptidase domain-containing protein</fullName>
    </recommendedName>
</protein>
<evidence type="ECO:0000313" key="1">
    <source>
        <dbReference type="EMBL" id="STD09020.1"/>
    </source>
</evidence>
<evidence type="ECO:0000313" key="2">
    <source>
        <dbReference type="Proteomes" id="UP000255224"/>
    </source>
</evidence>
<dbReference type="InterPro" id="IPR027268">
    <property type="entry name" value="Peptidase_M4/M1_CTD_sf"/>
</dbReference>
<dbReference type="Proteomes" id="UP000255224">
    <property type="component" value="Unassembled WGS sequence"/>
</dbReference>
<evidence type="ECO:0008006" key="3">
    <source>
        <dbReference type="Google" id="ProtNLM"/>
    </source>
</evidence>
<dbReference type="EMBL" id="UFVQ01000003">
    <property type="protein sequence ID" value="STD09020.1"/>
    <property type="molecule type" value="Genomic_DNA"/>
</dbReference>
<gene>
    <name evidence="1" type="ORF">NCTC13533_04525</name>
</gene>
<dbReference type="SUPFAM" id="SSF55486">
    <property type="entry name" value="Metalloproteases ('zincins'), catalytic domain"/>
    <property type="match status" value="1"/>
</dbReference>
<organism evidence="1 2">
    <name type="scientific">Chryseobacterium carnipullorum</name>
    <dbReference type="NCBI Taxonomy" id="1124835"/>
    <lineage>
        <taxon>Bacteria</taxon>
        <taxon>Pseudomonadati</taxon>
        <taxon>Bacteroidota</taxon>
        <taxon>Flavobacteriia</taxon>
        <taxon>Flavobacteriales</taxon>
        <taxon>Weeksellaceae</taxon>
        <taxon>Chryseobacterium group</taxon>
        <taxon>Chryseobacterium</taxon>
    </lineage>
</organism>
<reference evidence="1 2" key="1">
    <citation type="submission" date="2018-06" db="EMBL/GenBank/DDBJ databases">
        <authorList>
            <consortium name="Pathogen Informatics"/>
            <person name="Doyle S."/>
        </authorList>
    </citation>
    <scope>NUCLEOTIDE SEQUENCE [LARGE SCALE GENOMIC DNA]</scope>
    <source>
        <strain evidence="1 2">NCTC13533</strain>
    </source>
</reference>
<proteinExistence type="predicted"/>
<dbReference type="Gene3D" id="1.10.390.10">
    <property type="entry name" value="Neutral Protease Domain 2"/>
    <property type="match status" value="1"/>
</dbReference>